<dbReference type="CDD" id="cd01400">
    <property type="entry name" value="6PGL"/>
    <property type="match status" value="1"/>
</dbReference>
<dbReference type="PANTHER" id="PTHR11054:SF0">
    <property type="entry name" value="6-PHOSPHOGLUCONOLACTONASE"/>
    <property type="match status" value="1"/>
</dbReference>
<dbReference type="InterPro" id="IPR006148">
    <property type="entry name" value="Glc/Gal-6P_isomerase"/>
</dbReference>
<evidence type="ECO:0000256" key="4">
    <source>
        <dbReference type="ARBA" id="ARBA00013198"/>
    </source>
</evidence>
<organism evidence="8 9">
    <name type="scientific">Clytia hemisphaerica</name>
    <dbReference type="NCBI Taxonomy" id="252671"/>
    <lineage>
        <taxon>Eukaryota</taxon>
        <taxon>Metazoa</taxon>
        <taxon>Cnidaria</taxon>
        <taxon>Hydrozoa</taxon>
        <taxon>Hydroidolina</taxon>
        <taxon>Leptothecata</taxon>
        <taxon>Obeliida</taxon>
        <taxon>Clytiidae</taxon>
        <taxon>Clytia</taxon>
    </lineage>
</organism>
<dbReference type="GO" id="GO:0005975">
    <property type="term" value="P:carbohydrate metabolic process"/>
    <property type="evidence" value="ECO:0007669"/>
    <property type="project" value="UniProtKB-UniRule"/>
</dbReference>
<dbReference type="EC" id="3.1.1.31" evidence="4 6"/>
<evidence type="ECO:0000256" key="5">
    <source>
        <dbReference type="ARBA" id="ARBA00022801"/>
    </source>
</evidence>
<comment type="function">
    <text evidence="6">Hydrolysis of 6-phosphogluconolactone to 6-phosphogluconate.</text>
</comment>
<dbReference type="InterPro" id="IPR039104">
    <property type="entry name" value="6PGL"/>
</dbReference>
<comment type="catalytic activity">
    <reaction evidence="1 6">
        <text>6-phospho-D-glucono-1,5-lactone + H2O = 6-phospho-D-gluconate + H(+)</text>
        <dbReference type="Rhea" id="RHEA:12556"/>
        <dbReference type="ChEBI" id="CHEBI:15377"/>
        <dbReference type="ChEBI" id="CHEBI:15378"/>
        <dbReference type="ChEBI" id="CHEBI:57955"/>
        <dbReference type="ChEBI" id="CHEBI:58759"/>
        <dbReference type="EC" id="3.1.1.31"/>
    </reaction>
</comment>
<dbReference type="GeneID" id="136816737"/>
<evidence type="ECO:0000256" key="1">
    <source>
        <dbReference type="ARBA" id="ARBA00000832"/>
    </source>
</evidence>
<dbReference type="UniPathway" id="UPA00115">
    <property type="reaction ID" value="UER00409"/>
</dbReference>
<evidence type="ECO:0000313" key="8">
    <source>
        <dbReference type="EnsemblMetazoa" id="CLYHEMP011750.1"/>
    </source>
</evidence>
<dbReference type="SUPFAM" id="SSF100950">
    <property type="entry name" value="NagB/RpiA/CoA transferase-like"/>
    <property type="match status" value="1"/>
</dbReference>
<feature type="domain" description="Glucosamine/galactosamine-6-phosphate isomerase" evidence="7">
    <location>
        <begin position="11"/>
        <end position="232"/>
    </location>
</feature>
<evidence type="ECO:0000256" key="2">
    <source>
        <dbReference type="ARBA" id="ARBA00004961"/>
    </source>
</evidence>
<accession>A0A7M5UL64</accession>
<dbReference type="InterPro" id="IPR037171">
    <property type="entry name" value="NagB/RpiA_transferase-like"/>
</dbReference>
<protein>
    <recommendedName>
        <fullName evidence="4 6">6-phosphogluconolactonase</fullName>
        <shortName evidence="6">6PGL</shortName>
        <ecNumber evidence="4 6">3.1.1.31</ecNumber>
    </recommendedName>
</protein>
<dbReference type="GO" id="GO:0017057">
    <property type="term" value="F:6-phosphogluconolactonase activity"/>
    <property type="evidence" value="ECO:0007669"/>
    <property type="project" value="UniProtKB-UniRule"/>
</dbReference>
<dbReference type="RefSeq" id="XP_066929157.1">
    <property type="nucleotide sequence ID" value="XM_067073056.1"/>
</dbReference>
<evidence type="ECO:0000259" key="7">
    <source>
        <dbReference type="Pfam" id="PF01182"/>
    </source>
</evidence>
<dbReference type="FunFam" id="3.40.50.1360:FF:000005">
    <property type="entry name" value="6-phosphogluconolactonase"/>
    <property type="match status" value="1"/>
</dbReference>
<dbReference type="Pfam" id="PF01182">
    <property type="entry name" value="Glucosamine_iso"/>
    <property type="match status" value="1"/>
</dbReference>
<evidence type="ECO:0000256" key="6">
    <source>
        <dbReference type="RuleBase" id="RU365095"/>
    </source>
</evidence>
<keyword evidence="5 6" id="KW-0378">Hydrolase</keyword>
<dbReference type="InterPro" id="IPR005900">
    <property type="entry name" value="6-phosphogluconolactonase_DevB"/>
</dbReference>
<dbReference type="AlphaFoldDB" id="A0A7M5UL64"/>
<dbReference type="Gene3D" id="3.40.50.1360">
    <property type="match status" value="1"/>
</dbReference>
<keyword evidence="9" id="KW-1185">Reference proteome</keyword>
<dbReference type="EnsemblMetazoa" id="CLYHEMT011750.1">
    <property type="protein sequence ID" value="CLYHEMP011750.1"/>
    <property type="gene ID" value="CLYHEMG011750"/>
</dbReference>
<name>A0A7M5UL64_9CNID</name>
<reference evidence="8" key="1">
    <citation type="submission" date="2021-01" db="UniProtKB">
        <authorList>
            <consortium name="EnsemblMetazoa"/>
        </authorList>
    </citation>
    <scope>IDENTIFICATION</scope>
</reference>
<dbReference type="GO" id="GO:0006098">
    <property type="term" value="P:pentose-phosphate shunt"/>
    <property type="evidence" value="ECO:0007669"/>
    <property type="project" value="UniProtKB-UniPathway"/>
</dbReference>
<sequence>MAQISTDKDNGQYLNRIGKLVTEVAKESVQNHGYFSIAFSGGSAATKICAAFQKDEYSQATDFSKWKIFFSDERYVELEHPDSNYKAIKDGLIDKQSAIKAENVFTLTKTDDLTKDAANYETQMKSVFTGQEFPKFDLIVLGMGPDGHICSLFPNHTLLEEQTKWIGYLQDSPKPPSERITFTMNVVNNAANVVFIATGEAKAENVRRAVKEEPTKEIPASLVKPKKGTLYWFLDAGSSSKL</sequence>
<dbReference type="PANTHER" id="PTHR11054">
    <property type="entry name" value="6-PHOSPHOGLUCONOLACTONASE"/>
    <property type="match status" value="1"/>
</dbReference>
<comment type="pathway">
    <text evidence="2 6">Carbohydrate degradation; pentose phosphate pathway; D-ribulose 5-phosphate from D-glucose 6-phosphate (oxidative stage): step 2/3.</text>
</comment>
<dbReference type="NCBIfam" id="TIGR01198">
    <property type="entry name" value="pgl"/>
    <property type="match status" value="1"/>
</dbReference>
<evidence type="ECO:0000256" key="3">
    <source>
        <dbReference type="ARBA" id="ARBA00010662"/>
    </source>
</evidence>
<dbReference type="Proteomes" id="UP000594262">
    <property type="component" value="Unplaced"/>
</dbReference>
<dbReference type="OrthoDB" id="432544at2759"/>
<comment type="similarity">
    <text evidence="3 6">Belongs to the glucosamine/galactosamine-6-phosphate isomerase family. 6-phosphogluconolactonase subfamily.</text>
</comment>
<proteinExistence type="inferred from homology"/>
<evidence type="ECO:0000313" key="9">
    <source>
        <dbReference type="Proteomes" id="UP000594262"/>
    </source>
</evidence>